<dbReference type="InterPro" id="IPR001288">
    <property type="entry name" value="Translation_initiation_fac_3"/>
</dbReference>
<dbReference type="InterPro" id="IPR036787">
    <property type="entry name" value="T_IF-3_N_sf"/>
</dbReference>
<evidence type="ECO:0000256" key="2">
    <source>
        <dbReference type="ARBA" id="ARBA00022540"/>
    </source>
</evidence>
<dbReference type="InterPro" id="IPR036788">
    <property type="entry name" value="T_IF-3_C_sf"/>
</dbReference>
<reference evidence="6 7" key="1">
    <citation type="journal article" date="2016" name="Nat. Commun.">
        <title>Thousands of microbial genomes shed light on interconnected biogeochemical processes in an aquifer system.</title>
        <authorList>
            <person name="Anantharaman K."/>
            <person name="Brown C.T."/>
            <person name="Hug L.A."/>
            <person name="Sharon I."/>
            <person name="Castelle C.J."/>
            <person name="Probst A.J."/>
            <person name="Thomas B.C."/>
            <person name="Singh A."/>
            <person name="Wilkins M.J."/>
            <person name="Karaoz U."/>
            <person name="Brodie E.L."/>
            <person name="Williams K.H."/>
            <person name="Hubbard S.S."/>
            <person name="Banfield J.F."/>
        </authorList>
    </citation>
    <scope>NUCLEOTIDE SEQUENCE [LARGE SCALE GENOMIC DNA]</scope>
</reference>
<name>A0A1F7Z056_9BACT</name>
<dbReference type="EMBL" id="MGGP01000012">
    <property type="protein sequence ID" value="OGM32860.1"/>
    <property type="molecule type" value="Genomic_DNA"/>
</dbReference>
<dbReference type="AlphaFoldDB" id="A0A1F7Z056"/>
<dbReference type="SUPFAM" id="SSF54364">
    <property type="entry name" value="Translation initiation factor IF3, N-terminal domain"/>
    <property type="match status" value="1"/>
</dbReference>
<comment type="caution">
    <text evidence="6">The sequence shown here is derived from an EMBL/GenBank/DDBJ whole genome shotgun (WGS) entry which is preliminary data.</text>
</comment>
<organism evidence="6 7">
    <name type="scientific">Candidatus Woesebacteria bacterium RIFCSPHIGHO2_01_FULL_44_21</name>
    <dbReference type="NCBI Taxonomy" id="1802503"/>
    <lineage>
        <taxon>Bacteria</taxon>
        <taxon>Candidatus Woeseibacteriota</taxon>
    </lineage>
</organism>
<dbReference type="GO" id="GO:0005829">
    <property type="term" value="C:cytosol"/>
    <property type="evidence" value="ECO:0007669"/>
    <property type="project" value="TreeGrafter"/>
</dbReference>
<dbReference type="SUPFAM" id="SSF55200">
    <property type="entry name" value="Translation initiation factor IF3, C-terminal domain"/>
    <property type="match status" value="1"/>
</dbReference>
<comment type="similarity">
    <text evidence="1">Belongs to the IF-3 family.</text>
</comment>
<evidence type="ECO:0000313" key="6">
    <source>
        <dbReference type="EMBL" id="OGM32860.1"/>
    </source>
</evidence>
<accession>A0A1F7Z056</accession>
<evidence type="ECO:0000256" key="1">
    <source>
        <dbReference type="ARBA" id="ARBA00005439"/>
    </source>
</evidence>
<sequence length="89" mass="10156">MGLMSRDEAIAIAEKSGIDLVEIAPNANPPVAKIIEIGKFLYIEEKKSREQKKKAKAAELKEVRFSPFIAEGDYNTRIRKIDDYLEHKH</sequence>
<dbReference type="PANTHER" id="PTHR10938">
    <property type="entry name" value="TRANSLATION INITIATION FACTOR IF-3"/>
    <property type="match status" value="1"/>
</dbReference>
<evidence type="ECO:0000256" key="4">
    <source>
        <dbReference type="NCBIfam" id="TIGR00168"/>
    </source>
</evidence>
<keyword evidence="2 6" id="KW-0396">Initiation factor</keyword>
<evidence type="ECO:0000256" key="3">
    <source>
        <dbReference type="ARBA" id="ARBA00022917"/>
    </source>
</evidence>
<dbReference type="GO" id="GO:0032790">
    <property type="term" value="P:ribosome disassembly"/>
    <property type="evidence" value="ECO:0007669"/>
    <property type="project" value="TreeGrafter"/>
</dbReference>
<dbReference type="InterPro" id="IPR019814">
    <property type="entry name" value="Translation_initiation_fac_3_N"/>
</dbReference>
<dbReference type="GO" id="GO:0043022">
    <property type="term" value="F:ribosome binding"/>
    <property type="evidence" value="ECO:0007669"/>
    <property type="project" value="TreeGrafter"/>
</dbReference>
<evidence type="ECO:0000259" key="5">
    <source>
        <dbReference type="Pfam" id="PF05198"/>
    </source>
</evidence>
<feature type="domain" description="Translation initiation factor 3 N-terminal" evidence="5">
    <location>
        <begin position="1"/>
        <end position="51"/>
    </location>
</feature>
<feature type="non-terminal residue" evidence="6">
    <location>
        <position position="89"/>
    </location>
</feature>
<dbReference type="GO" id="GO:0003743">
    <property type="term" value="F:translation initiation factor activity"/>
    <property type="evidence" value="ECO:0007669"/>
    <property type="project" value="UniProtKB-UniRule"/>
</dbReference>
<dbReference type="GO" id="GO:0016020">
    <property type="term" value="C:membrane"/>
    <property type="evidence" value="ECO:0007669"/>
    <property type="project" value="TreeGrafter"/>
</dbReference>
<dbReference type="Gene3D" id="3.30.110.10">
    <property type="entry name" value="Translation initiation factor 3 (IF-3), C-terminal domain"/>
    <property type="match status" value="1"/>
</dbReference>
<evidence type="ECO:0000313" key="7">
    <source>
        <dbReference type="Proteomes" id="UP000178870"/>
    </source>
</evidence>
<dbReference type="Gene3D" id="3.10.20.80">
    <property type="entry name" value="Translation initiation factor 3 (IF-3), N-terminal domain"/>
    <property type="match status" value="1"/>
</dbReference>
<keyword evidence="3" id="KW-0648">Protein biosynthesis</keyword>
<proteinExistence type="inferred from homology"/>
<protein>
    <recommendedName>
        <fullName evidence="4">Translation initiation factor IF-3</fullName>
    </recommendedName>
</protein>
<dbReference type="PANTHER" id="PTHR10938:SF0">
    <property type="entry name" value="TRANSLATION INITIATION FACTOR IF-3, MITOCHONDRIAL"/>
    <property type="match status" value="1"/>
</dbReference>
<gene>
    <name evidence="6" type="ORF">A2803_06015</name>
</gene>
<dbReference type="Proteomes" id="UP000178870">
    <property type="component" value="Unassembled WGS sequence"/>
</dbReference>
<dbReference type="Pfam" id="PF05198">
    <property type="entry name" value="IF3_N"/>
    <property type="match status" value="1"/>
</dbReference>
<dbReference type="NCBIfam" id="TIGR00168">
    <property type="entry name" value="infC"/>
    <property type="match status" value="1"/>
</dbReference>